<gene>
    <name evidence="1" type="ORF">QJS04_geneDACA001147</name>
</gene>
<dbReference type="Proteomes" id="UP001179952">
    <property type="component" value="Unassembled WGS sequence"/>
</dbReference>
<reference evidence="1" key="2">
    <citation type="submission" date="2023-06" db="EMBL/GenBank/DDBJ databases">
        <authorList>
            <person name="Ma L."/>
            <person name="Liu K.-W."/>
            <person name="Li Z."/>
            <person name="Hsiao Y.-Y."/>
            <person name="Qi Y."/>
            <person name="Fu T."/>
            <person name="Tang G."/>
            <person name="Zhang D."/>
            <person name="Sun W.-H."/>
            <person name="Liu D.-K."/>
            <person name="Li Y."/>
            <person name="Chen G.-Z."/>
            <person name="Liu X.-D."/>
            <person name="Liao X.-Y."/>
            <person name="Jiang Y.-T."/>
            <person name="Yu X."/>
            <person name="Hao Y."/>
            <person name="Huang J."/>
            <person name="Zhao X.-W."/>
            <person name="Ke S."/>
            <person name="Chen Y.-Y."/>
            <person name="Wu W.-L."/>
            <person name="Hsu J.-L."/>
            <person name="Lin Y.-F."/>
            <person name="Huang M.-D."/>
            <person name="Li C.-Y."/>
            <person name="Huang L."/>
            <person name="Wang Z.-W."/>
            <person name="Zhao X."/>
            <person name="Zhong W.-Y."/>
            <person name="Peng D.-H."/>
            <person name="Ahmad S."/>
            <person name="Lan S."/>
            <person name="Zhang J.-S."/>
            <person name="Tsai W.-C."/>
            <person name="Van De Peer Y."/>
            <person name="Liu Z.-J."/>
        </authorList>
    </citation>
    <scope>NUCLEOTIDE SEQUENCE</scope>
    <source>
        <strain evidence="1">SCP</strain>
        <tissue evidence="1">Leaves</tissue>
    </source>
</reference>
<evidence type="ECO:0000313" key="1">
    <source>
        <dbReference type="EMBL" id="KAK1261794.1"/>
    </source>
</evidence>
<dbReference type="AlphaFoldDB" id="A0AAV9AC43"/>
<sequence>MGCAFSKGTMGMKRSVTIYGSGVFAEAGKSPQEFNSGGLGTPVSGQPAAKKAAGAGKVVLTSNVADFL</sequence>
<reference evidence="1" key="1">
    <citation type="journal article" date="2023" name="Nat. Commun.">
        <title>Diploid and tetraploid genomes of Acorus and the evolution of monocots.</title>
        <authorList>
            <person name="Ma L."/>
            <person name="Liu K.W."/>
            <person name="Li Z."/>
            <person name="Hsiao Y.Y."/>
            <person name="Qi Y."/>
            <person name="Fu T."/>
            <person name="Tang G.D."/>
            <person name="Zhang D."/>
            <person name="Sun W.H."/>
            <person name="Liu D.K."/>
            <person name="Li Y."/>
            <person name="Chen G.Z."/>
            <person name="Liu X.D."/>
            <person name="Liao X.Y."/>
            <person name="Jiang Y.T."/>
            <person name="Yu X."/>
            <person name="Hao Y."/>
            <person name="Huang J."/>
            <person name="Zhao X.W."/>
            <person name="Ke S."/>
            <person name="Chen Y.Y."/>
            <person name="Wu W.L."/>
            <person name="Hsu J.L."/>
            <person name="Lin Y.F."/>
            <person name="Huang M.D."/>
            <person name="Li C.Y."/>
            <person name="Huang L."/>
            <person name="Wang Z.W."/>
            <person name="Zhao X."/>
            <person name="Zhong W.Y."/>
            <person name="Peng D.H."/>
            <person name="Ahmad S."/>
            <person name="Lan S."/>
            <person name="Zhang J.S."/>
            <person name="Tsai W.C."/>
            <person name="Van de Peer Y."/>
            <person name="Liu Z.J."/>
        </authorList>
    </citation>
    <scope>NUCLEOTIDE SEQUENCE</scope>
    <source>
        <strain evidence="1">SCP</strain>
    </source>
</reference>
<accession>A0AAV9AC43</accession>
<proteinExistence type="predicted"/>
<protein>
    <submittedName>
        <fullName evidence="1">Uncharacterized protein</fullName>
    </submittedName>
</protein>
<organism evidence="1 2">
    <name type="scientific">Acorus gramineus</name>
    <name type="common">Dwarf sweet flag</name>
    <dbReference type="NCBI Taxonomy" id="55184"/>
    <lineage>
        <taxon>Eukaryota</taxon>
        <taxon>Viridiplantae</taxon>
        <taxon>Streptophyta</taxon>
        <taxon>Embryophyta</taxon>
        <taxon>Tracheophyta</taxon>
        <taxon>Spermatophyta</taxon>
        <taxon>Magnoliopsida</taxon>
        <taxon>Liliopsida</taxon>
        <taxon>Acoraceae</taxon>
        <taxon>Acorus</taxon>
    </lineage>
</organism>
<comment type="caution">
    <text evidence="1">The sequence shown here is derived from an EMBL/GenBank/DDBJ whole genome shotgun (WGS) entry which is preliminary data.</text>
</comment>
<keyword evidence="2" id="KW-1185">Reference proteome</keyword>
<name>A0AAV9AC43_ACOGR</name>
<evidence type="ECO:0000313" key="2">
    <source>
        <dbReference type="Proteomes" id="UP001179952"/>
    </source>
</evidence>
<dbReference type="EMBL" id="JAUJYN010000010">
    <property type="protein sequence ID" value="KAK1261794.1"/>
    <property type="molecule type" value="Genomic_DNA"/>
</dbReference>